<dbReference type="SUPFAM" id="SSF55486">
    <property type="entry name" value="Metalloproteases ('zincins'), catalytic domain"/>
    <property type="match status" value="1"/>
</dbReference>
<evidence type="ECO:0000313" key="4">
    <source>
        <dbReference type="Proteomes" id="UP000199459"/>
    </source>
</evidence>
<keyword evidence="3" id="KW-0378">Hydrolase</keyword>
<dbReference type="GO" id="GO:0008270">
    <property type="term" value="F:zinc ion binding"/>
    <property type="evidence" value="ECO:0007669"/>
    <property type="project" value="InterPro"/>
</dbReference>
<evidence type="ECO:0000256" key="1">
    <source>
        <dbReference type="SAM" id="SignalP"/>
    </source>
</evidence>
<evidence type="ECO:0000259" key="2">
    <source>
        <dbReference type="Pfam" id="PF01433"/>
    </source>
</evidence>
<dbReference type="AlphaFoldDB" id="A0A1H8GX01"/>
<dbReference type="GO" id="GO:0008237">
    <property type="term" value="F:metallopeptidase activity"/>
    <property type="evidence" value="ECO:0007669"/>
    <property type="project" value="InterPro"/>
</dbReference>
<dbReference type="OrthoDB" id="9762302at2"/>
<proteinExistence type="predicted"/>
<keyword evidence="3" id="KW-0031">Aminopeptidase</keyword>
<accession>A0A1H8GX01</accession>
<organism evidence="3 4">
    <name type="scientific">Nitrosomonas marina</name>
    <dbReference type="NCBI Taxonomy" id="917"/>
    <lineage>
        <taxon>Bacteria</taxon>
        <taxon>Pseudomonadati</taxon>
        <taxon>Pseudomonadota</taxon>
        <taxon>Betaproteobacteria</taxon>
        <taxon>Nitrosomonadales</taxon>
        <taxon>Nitrosomonadaceae</taxon>
        <taxon>Nitrosomonas</taxon>
    </lineage>
</organism>
<feature type="signal peptide" evidence="1">
    <location>
        <begin position="1"/>
        <end position="24"/>
    </location>
</feature>
<sequence length="681" mass="77220">MLNIQTIRLISFFVLSYFINSTSAASIPGSDISHEGSIVYNIAVNIDPSTRMLEGKSVITFNKTREHTLLLDKQFEVTQAFIDDMPYAPQTDSEQSHYWQIPYTILRPHRIEIHWRGKLHPLDEAIDHEQTLGRPIAVSGEAGTFLPDAANWYPRVANGLVRYTLQMTLPAGQRGLVPGKLIDEQDEDTGYRARFEFNHPAGGIDLMAGPYEIESDHYSGIKNSPIRLRTYFHPQISQLADDYLATVKRYFELYESWIGAYPYTEFSIVSSPTPTGFGMPTLTYLGINVLRLPFIKNTSLGHEVLHNWWGNGVYPDYKSGNWSEGLTTFMADYTYKEQESAKAAREMRQGWLRDFAALEPGQDAPLTAFTSRTHGASKIVGYHKAAMFFFMLRDLIGDELFNRSIQGLWNMQRFKVTTWSNLQSIFEIISAQDLSFFFDQWLNRTGAPSLTITEAWQEPTDFGHRLHITLQQPEPAYQLRVPVAILTDEGEKSHLLDLQQTMQTFTLDLSEKTQSVILDPDTRLFRLLAPGEALPILREVMVNPTTTTVILSDNDETQQTAAALAEKLQRRTPKILTADQFLTGSPTLVIGLQHEIDAWLESRGLPEKPEEVLEKGTAQIWTLTGPEDSPMVIVSAQDKVSLEALIRPLPHYGRQSYIVFDGRQAVKKGVWPMQVQQVKIK</sequence>
<dbReference type="InterPro" id="IPR014782">
    <property type="entry name" value="Peptidase_M1_dom"/>
</dbReference>
<dbReference type="InterPro" id="IPR027268">
    <property type="entry name" value="Peptidase_M4/M1_CTD_sf"/>
</dbReference>
<dbReference type="PANTHER" id="PTHR45726">
    <property type="entry name" value="LEUKOTRIENE A-4 HYDROLASE"/>
    <property type="match status" value="1"/>
</dbReference>
<dbReference type="PANTHER" id="PTHR45726:SF3">
    <property type="entry name" value="LEUKOTRIENE A-4 HYDROLASE"/>
    <property type="match status" value="1"/>
</dbReference>
<dbReference type="GO" id="GO:0004177">
    <property type="term" value="F:aminopeptidase activity"/>
    <property type="evidence" value="ECO:0007669"/>
    <property type="project" value="UniProtKB-KW"/>
</dbReference>
<dbReference type="EMBL" id="FOCP01000020">
    <property type="protein sequence ID" value="SEN48340.1"/>
    <property type="molecule type" value="Genomic_DNA"/>
</dbReference>
<name>A0A1H8GX01_9PROT</name>
<dbReference type="RefSeq" id="WP_090633628.1">
    <property type="nucleotide sequence ID" value="NZ_FOCP01000020.1"/>
</dbReference>
<dbReference type="InterPro" id="IPR034015">
    <property type="entry name" value="M1_LTA4H"/>
</dbReference>
<dbReference type="STRING" id="917.SAMN05216326_10733"/>
<keyword evidence="1" id="KW-0732">Signal</keyword>
<evidence type="ECO:0000313" key="3">
    <source>
        <dbReference type="EMBL" id="SEN48340.1"/>
    </source>
</evidence>
<keyword evidence="3" id="KW-0645">Protease</keyword>
<dbReference type="Pfam" id="PF01433">
    <property type="entry name" value="Peptidase_M1"/>
    <property type="match status" value="1"/>
</dbReference>
<feature type="domain" description="Peptidase M1 membrane alanine aminopeptidase" evidence="2">
    <location>
        <begin position="301"/>
        <end position="441"/>
    </location>
</feature>
<protein>
    <submittedName>
        <fullName evidence="3">Aminopeptidase N</fullName>
    </submittedName>
</protein>
<feature type="chain" id="PRO_5011657357" evidence="1">
    <location>
        <begin position="25"/>
        <end position="681"/>
    </location>
</feature>
<dbReference type="Proteomes" id="UP000199459">
    <property type="component" value="Unassembled WGS sequence"/>
</dbReference>
<reference evidence="3 4" key="1">
    <citation type="submission" date="2016-10" db="EMBL/GenBank/DDBJ databases">
        <authorList>
            <person name="de Groot N.N."/>
        </authorList>
    </citation>
    <scope>NUCLEOTIDE SEQUENCE [LARGE SCALE GENOMIC DNA]</scope>
    <source>
        <strain evidence="3 4">Nm22</strain>
    </source>
</reference>
<dbReference type="Gene3D" id="1.10.390.10">
    <property type="entry name" value="Neutral Protease Domain 2"/>
    <property type="match status" value="1"/>
</dbReference>
<gene>
    <name evidence="3" type="ORF">SAMN05216325_12021</name>
</gene>